<keyword evidence="3" id="KW-0808">Transferase</keyword>
<evidence type="ECO:0000259" key="8">
    <source>
        <dbReference type="Pfam" id="PF04998"/>
    </source>
</evidence>
<dbReference type="InterPro" id="IPR007073">
    <property type="entry name" value="RNA_pol_Rpb1_7"/>
</dbReference>
<evidence type="ECO:0000256" key="1">
    <source>
        <dbReference type="ARBA" id="ARBA00012418"/>
    </source>
</evidence>
<organism evidence="9 10">
    <name type="scientific">Blyttiomyces helicus</name>
    <dbReference type="NCBI Taxonomy" id="388810"/>
    <lineage>
        <taxon>Eukaryota</taxon>
        <taxon>Fungi</taxon>
        <taxon>Fungi incertae sedis</taxon>
        <taxon>Chytridiomycota</taxon>
        <taxon>Chytridiomycota incertae sedis</taxon>
        <taxon>Chytridiomycetes</taxon>
        <taxon>Chytridiomycetes incertae sedis</taxon>
        <taxon>Blyttiomyces</taxon>
    </lineage>
</organism>
<dbReference type="PANTHER" id="PTHR19376:SF32">
    <property type="entry name" value="DNA-DIRECTED RNA POLYMERASE III SUBUNIT RPC1"/>
    <property type="match status" value="1"/>
</dbReference>
<protein>
    <recommendedName>
        <fullName evidence="1">DNA-directed RNA polymerase</fullName>
        <ecNumber evidence="1">2.7.7.6</ecNumber>
    </recommendedName>
</protein>
<evidence type="ECO:0000313" key="9">
    <source>
        <dbReference type="EMBL" id="RKO94716.1"/>
    </source>
</evidence>
<reference evidence="10" key="1">
    <citation type="journal article" date="2018" name="Nat. Microbiol.">
        <title>Leveraging single-cell genomics to expand the fungal tree of life.</title>
        <authorList>
            <person name="Ahrendt S.R."/>
            <person name="Quandt C.A."/>
            <person name="Ciobanu D."/>
            <person name="Clum A."/>
            <person name="Salamov A."/>
            <person name="Andreopoulos B."/>
            <person name="Cheng J.F."/>
            <person name="Woyke T."/>
            <person name="Pelin A."/>
            <person name="Henrissat B."/>
            <person name="Reynolds N.K."/>
            <person name="Benny G.L."/>
            <person name="Smith M.E."/>
            <person name="James T.Y."/>
            <person name="Grigoriev I.V."/>
        </authorList>
    </citation>
    <scope>NUCLEOTIDE SEQUENCE [LARGE SCALE GENOMIC DNA]</scope>
</reference>
<dbReference type="SUPFAM" id="SSF64484">
    <property type="entry name" value="beta and beta-prime subunits of DNA dependent RNA-polymerase"/>
    <property type="match status" value="1"/>
</dbReference>
<evidence type="ECO:0000256" key="5">
    <source>
        <dbReference type="ARBA" id="ARBA00023163"/>
    </source>
</evidence>
<feature type="domain" description="RNA polymerase Rpb1" evidence="7">
    <location>
        <begin position="64"/>
        <end position="198"/>
    </location>
</feature>
<keyword evidence="10" id="KW-1185">Reference proteome</keyword>
<dbReference type="GO" id="GO:0006351">
    <property type="term" value="P:DNA-templated transcription"/>
    <property type="evidence" value="ECO:0007669"/>
    <property type="project" value="InterPro"/>
</dbReference>
<gene>
    <name evidence="9" type="ORF">BDK51DRAFT_25293</name>
</gene>
<dbReference type="InterPro" id="IPR045867">
    <property type="entry name" value="DNA-dir_RpoC_beta_prime"/>
</dbReference>
<dbReference type="InterPro" id="IPR007081">
    <property type="entry name" value="RNA_pol_Rpb1_5"/>
</dbReference>
<dbReference type="GO" id="GO:0003677">
    <property type="term" value="F:DNA binding"/>
    <property type="evidence" value="ECO:0007669"/>
    <property type="project" value="InterPro"/>
</dbReference>
<keyword evidence="5" id="KW-0804">Transcription</keyword>
<dbReference type="InterPro" id="IPR038593">
    <property type="entry name" value="RNA_pol_Rpb1_7_sf"/>
</dbReference>
<dbReference type="AlphaFoldDB" id="A0A4P9WUE6"/>
<dbReference type="Pfam" id="PF04998">
    <property type="entry name" value="RNA_pol_Rpb1_5"/>
    <property type="match status" value="1"/>
</dbReference>
<evidence type="ECO:0000259" key="7">
    <source>
        <dbReference type="Pfam" id="PF04990"/>
    </source>
</evidence>
<feature type="non-terminal residue" evidence="9">
    <location>
        <position position="264"/>
    </location>
</feature>
<evidence type="ECO:0000256" key="4">
    <source>
        <dbReference type="ARBA" id="ARBA00022695"/>
    </source>
</evidence>
<dbReference type="GO" id="GO:0000428">
    <property type="term" value="C:DNA-directed RNA polymerase complex"/>
    <property type="evidence" value="ECO:0007669"/>
    <property type="project" value="UniProtKB-KW"/>
</dbReference>
<evidence type="ECO:0000313" key="10">
    <source>
        <dbReference type="Proteomes" id="UP000269721"/>
    </source>
</evidence>
<dbReference type="EMBL" id="KZ993836">
    <property type="protein sequence ID" value="RKO94716.1"/>
    <property type="molecule type" value="Genomic_DNA"/>
</dbReference>
<sequence length="264" mass="30276">MTLNSFHLSGTGNKTVTTGIPRLKELINAVKNLKTPGMTISLLDPFRFDKKSANRIRARFEHASLSDLLESLEIFYDKDYRDSSITIDRPWMDAMNQIPDEDAPEANILQPWVLRMVFCREKLSERDLSMDLISQKLLTLFGNDVFVFHSDDNHESLVLHLRIFKDDDEFVNDLEFDEEASCQRFLDAVTIDMINSITICGVPGIKSAFISEKQCTYYDHEGKLSSKTEYIIETDGINLKDSLHIPGIDKSNLYCNDPQEMFSM</sequence>
<comment type="catalytic activity">
    <reaction evidence="6">
        <text>RNA(n) + a ribonucleoside 5'-triphosphate = RNA(n+1) + diphosphate</text>
        <dbReference type="Rhea" id="RHEA:21248"/>
        <dbReference type="Rhea" id="RHEA-COMP:14527"/>
        <dbReference type="Rhea" id="RHEA-COMP:17342"/>
        <dbReference type="ChEBI" id="CHEBI:33019"/>
        <dbReference type="ChEBI" id="CHEBI:61557"/>
        <dbReference type="ChEBI" id="CHEBI:140395"/>
        <dbReference type="EC" id="2.7.7.6"/>
    </reaction>
</comment>
<evidence type="ECO:0000256" key="6">
    <source>
        <dbReference type="ARBA" id="ARBA00048552"/>
    </source>
</evidence>
<accession>A0A4P9WUE6</accession>
<keyword evidence="2" id="KW-0240">DNA-directed RNA polymerase</keyword>
<dbReference type="Proteomes" id="UP000269721">
    <property type="component" value="Unassembled WGS sequence"/>
</dbReference>
<dbReference type="GO" id="GO:0003899">
    <property type="term" value="F:DNA-directed RNA polymerase activity"/>
    <property type="evidence" value="ECO:0007669"/>
    <property type="project" value="UniProtKB-EC"/>
</dbReference>
<evidence type="ECO:0000256" key="3">
    <source>
        <dbReference type="ARBA" id="ARBA00022679"/>
    </source>
</evidence>
<proteinExistence type="predicted"/>
<dbReference type="Gene3D" id="3.30.1360.140">
    <property type="match status" value="1"/>
</dbReference>
<name>A0A4P9WUE6_9FUNG</name>
<evidence type="ECO:0000256" key="2">
    <source>
        <dbReference type="ARBA" id="ARBA00022478"/>
    </source>
</evidence>
<dbReference type="PANTHER" id="PTHR19376">
    <property type="entry name" value="DNA-DIRECTED RNA POLYMERASE"/>
    <property type="match status" value="1"/>
</dbReference>
<keyword evidence="4" id="KW-0548">Nucleotidyltransferase</keyword>
<feature type="domain" description="RNA polymerase Rpb1" evidence="8">
    <location>
        <begin position="1"/>
        <end position="263"/>
    </location>
</feature>
<dbReference type="OrthoDB" id="270392at2759"/>
<dbReference type="EC" id="2.7.7.6" evidence="1"/>
<dbReference type="Pfam" id="PF04990">
    <property type="entry name" value="RNA_pol_Rpb1_7"/>
    <property type="match status" value="1"/>
</dbReference>